<keyword evidence="4" id="KW-1185">Reference proteome</keyword>
<reference evidence="3" key="1">
    <citation type="submission" date="2023-10" db="EMBL/GenBank/DDBJ databases">
        <authorList>
            <person name="Hackl T."/>
        </authorList>
    </citation>
    <scope>NUCLEOTIDE SEQUENCE</scope>
</reference>
<dbReference type="InterPro" id="IPR058525">
    <property type="entry name" value="DUF8212"/>
</dbReference>
<comment type="caution">
    <text evidence="3">The sequence shown here is derived from an EMBL/GenBank/DDBJ whole genome shotgun (WGS) entry which is preliminary data.</text>
</comment>
<dbReference type="PANTHER" id="PTHR10622">
    <property type="entry name" value="HET DOMAIN-CONTAINING PROTEIN"/>
    <property type="match status" value="1"/>
</dbReference>
<organism evidence="3 4">
    <name type="scientific">Anthostomella pinea</name>
    <dbReference type="NCBI Taxonomy" id="933095"/>
    <lineage>
        <taxon>Eukaryota</taxon>
        <taxon>Fungi</taxon>
        <taxon>Dikarya</taxon>
        <taxon>Ascomycota</taxon>
        <taxon>Pezizomycotina</taxon>
        <taxon>Sordariomycetes</taxon>
        <taxon>Xylariomycetidae</taxon>
        <taxon>Xylariales</taxon>
        <taxon>Xylariaceae</taxon>
        <taxon>Anthostomella</taxon>
    </lineage>
</organism>
<evidence type="ECO:0000256" key="1">
    <source>
        <dbReference type="SAM" id="MobiDB-lite"/>
    </source>
</evidence>
<dbReference type="EMBL" id="CAUWAG010000020">
    <property type="protein sequence ID" value="CAJ2513720.1"/>
    <property type="molecule type" value="Genomic_DNA"/>
</dbReference>
<evidence type="ECO:0000313" key="4">
    <source>
        <dbReference type="Proteomes" id="UP001295740"/>
    </source>
</evidence>
<name>A0AAI8VZN2_9PEZI</name>
<proteinExistence type="predicted"/>
<feature type="region of interest" description="Disordered" evidence="1">
    <location>
        <begin position="373"/>
        <end position="396"/>
    </location>
</feature>
<accession>A0AAI8VZN2</accession>
<dbReference type="Proteomes" id="UP001295740">
    <property type="component" value="Unassembled WGS sequence"/>
</dbReference>
<protein>
    <submittedName>
        <fullName evidence="3">Uu.00g018390.m01.CDS01</fullName>
    </submittedName>
</protein>
<feature type="domain" description="DUF8212" evidence="2">
    <location>
        <begin position="87"/>
        <end position="116"/>
    </location>
</feature>
<gene>
    <name evidence="3" type="ORF">KHLLAP_LOCUS14188</name>
</gene>
<sequence>MSSTWQEIGRIDKQADRVQQQFVGDISTATGIGRPYLLGLTSRYEASVALRMSWAASRKTTRIEDTAYCLLGLFDINMPLLYGEGEKAFQRLQQEIMKVSTDQSIFAWEWTLETTPCEGDLSFIAPSPNCFARCGDFVQLEDRYRSIAASTFTLTNTGLSLRLSIHPMPRTGLAFALLECSHRCYSKIGQYRLCIPIRLGPKSAADGTQLCERLAWPPLPLCIAFFSPALHQLHIPRRSPRPHTNFEGLPTEFLHRDDSHRKGCSIFLLFPPSRYPYIIKSMRHSPQAALKGDNGDDDPHDDGPVEMKYDTIGTVEFHSWRSTEEYDYVGVIVEVTHRSHTVWIHLWVCRDADFIFKACRILKTRRNLLFLSSASSSSSPSSSKATPPGLASGKHMLGNRRYTMDDAVESVRRSSSALWDSEAQSDWFVEMGAQAVDGTGMVIVPVYIDCEMAERGDPEFGRWRKDGSENGGGLLGGIRRRFGRRVMSA</sequence>
<feature type="compositionally biased region" description="Low complexity" evidence="1">
    <location>
        <begin position="373"/>
        <end position="383"/>
    </location>
</feature>
<dbReference type="AlphaFoldDB" id="A0AAI8VZN2"/>
<evidence type="ECO:0000259" key="2">
    <source>
        <dbReference type="Pfam" id="PF26640"/>
    </source>
</evidence>
<dbReference type="Pfam" id="PF26640">
    <property type="entry name" value="DUF8212"/>
    <property type="match status" value="1"/>
</dbReference>
<dbReference type="PANTHER" id="PTHR10622:SF10">
    <property type="entry name" value="HET DOMAIN-CONTAINING PROTEIN"/>
    <property type="match status" value="1"/>
</dbReference>
<evidence type="ECO:0000313" key="3">
    <source>
        <dbReference type="EMBL" id="CAJ2513720.1"/>
    </source>
</evidence>